<dbReference type="EMBL" id="KN822028">
    <property type="protein sequence ID" value="KIM64412.1"/>
    <property type="molecule type" value="Genomic_DNA"/>
</dbReference>
<reference evidence="1 2" key="1">
    <citation type="submission" date="2014-04" db="EMBL/GenBank/DDBJ databases">
        <authorList>
            <consortium name="DOE Joint Genome Institute"/>
            <person name="Kuo A."/>
            <person name="Kohler A."/>
            <person name="Nagy L.G."/>
            <person name="Floudas D."/>
            <person name="Copeland A."/>
            <person name="Barry K.W."/>
            <person name="Cichocki N."/>
            <person name="Veneault-Fourrey C."/>
            <person name="LaButti K."/>
            <person name="Lindquist E.A."/>
            <person name="Lipzen A."/>
            <person name="Lundell T."/>
            <person name="Morin E."/>
            <person name="Murat C."/>
            <person name="Sun H."/>
            <person name="Tunlid A."/>
            <person name="Henrissat B."/>
            <person name="Grigoriev I.V."/>
            <person name="Hibbett D.S."/>
            <person name="Martin F."/>
            <person name="Nordberg H.P."/>
            <person name="Cantor M.N."/>
            <person name="Hua S.X."/>
        </authorList>
    </citation>
    <scope>NUCLEOTIDE SEQUENCE [LARGE SCALE GENOMIC DNA]</scope>
    <source>
        <strain evidence="1 2">Foug A</strain>
    </source>
</reference>
<reference evidence="2" key="2">
    <citation type="submission" date="2015-01" db="EMBL/GenBank/DDBJ databases">
        <title>Evolutionary Origins and Diversification of the Mycorrhizal Mutualists.</title>
        <authorList>
            <consortium name="DOE Joint Genome Institute"/>
            <consortium name="Mycorrhizal Genomics Consortium"/>
            <person name="Kohler A."/>
            <person name="Kuo A."/>
            <person name="Nagy L.G."/>
            <person name="Floudas D."/>
            <person name="Copeland A."/>
            <person name="Barry K.W."/>
            <person name="Cichocki N."/>
            <person name="Veneault-Fourrey C."/>
            <person name="LaButti K."/>
            <person name="Lindquist E.A."/>
            <person name="Lipzen A."/>
            <person name="Lundell T."/>
            <person name="Morin E."/>
            <person name="Murat C."/>
            <person name="Riley R."/>
            <person name="Ohm R."/>
            <person name="Sun H."/>
            <person name="Tunlid A."/>
            <person name="Henrissat B."/>
            <person name="Grigoriev I.V."/>
            <person name="Hibbett D.S."/>
            <person name="Martin F."/>
        </authorList>
    </citation>
    <scope>NUCLEOTIDE SEQUENCE [LARGE SCALE GENOMIC DNA]</scope>
    <source>
        <strain evidence="2">Foug A</strain>
    </source>
</reference>
<organism evidence="1 2">
    <name type="scientific">Scleroderma citrinum Foug A</name>
    <dbReference type="NCBI Taxonomy" id="1036808"/>
    <lineage>
        <taxon>Eukaryota</taxon>
        <taxon>Fungi</taxon>
        <taxon>Dikarya</taxon>
        <taxon>Basidiomycota</taxon>
        <taxon>Agaricomycotina</taxon>
        <taxon>Agaricomycetes</taxon>
        <taxon>Agaricomycetidae</taxon>
        <taxon>Boletales</taxon>
        <taxon>Sclerodermatineae</taxon>
        <taxon>Sclerodermataceae</taxon>
        <taxon>Scleroderma</taxon>
    </lineage>
</organism>
<evidence type="ECO:0000313" key="2">
    <source>
        <dbReference type="Proteomes" id="UP000053989"/>
    </source>
</evidence>
<name>A0A0C3AHK7_9AGAM</name>
<sequence length="178" mass="20453">MFSARRAVNYKIRVLRQRKGSKQRTRLRIPARALVIQFMTENTAMHCEIATFDIAAFCRLAAEAAGAKLCGQRFPRRSLRQWPRRHREISYISCFHSSFCGVNSIGFPIPRVLTWTSRAESSDVGTEWKKHLDVSSLTFAKIFLDLPFTHYGNLYYKNDVPVPLRVPTLLEGFPLTTS</sequence>
<proteinExistence type="predicted"/>
<keyword evidence="2" id="KW-1185">Reference proteome</keyword>
<accession>A0A0C3AHK7</accession>
<gene>
    <name evidence="1" type="ORF">SCLCIDRAFT_630839</name>
</gene>
<dbReference type="Proteomes" id="UP000053989">
    <property type="component" value="Unassembled WGS sequence"/>
</dbReference>
<protein>
    <submittedName>
        <fullName evidence="1">Uncharacterized protein</fullName>
    </submittedName>
</protein>
<dbReference type="AlphaFoldDB" id="A0A0C3AHK7"/>
<dbReference type="OrthoDB" id="2831558at2759"/>
<dbReference type="HOGENOM" id="CLU_1511451_0_0_1"/>
<dbReference type="InParanoid" id="A0A0C3AHK7"/>
<evidence type="ECO:0000313" key="1">
    <source>
        <dbReference type="EMBL" id="KIM64412.1"/>
    </source>
</evidence>